<evidence type="ECO:0000313" key="6">
    <source>
        <dbReference type="EMBL" id="RAM38891.1"/>
    </source>
</evidence>
<comment type="similarity">
    <text evidence="1">Belongs to the multicopper oxidase family.</text>
</comment>
<accession>A0A328HL34</accession>
<dbReference type="InterPro" id="IPR011706">
    <property type="entry name" value="Cu-oxidase_C"/>
</dbReference>
<dbReference type="InterPro" id="IPR045087">
    <property type="entry name" value="Cu-oxidase_fam"/>
</dbReference>
<feature type="domain" description="Plastocyanin-like" evidence="3">
    <location>
        <begin position="214"/>
        <end position="318"/>
    </location>
</feature>
<dbReference type="OrthoDB" id="345021at2"/>
<dbReference type="PANTHER" id="PTHR48267:SF1">
    <property type="entry name" value="BILIRUBIN OXIDASE"/>
    <property type="match status" value="1"/>
</dbReference>
<feature type="compositionally biased region" description="Polar residues" evidence="2">
    <location>
        <begin position="530"/>
        <end position="545"/>
    </location>
</feature>
<evidence type="ECO:0000313" key="7">
    <source>
        <dbReference type="Proteomes" id="UP000249166"/>
    </source>
</evidence>
<evidence type="ECO:0000259" key="3">
    <source>
        <dbReference type="Pfam" id="PF00394"/>
    </source>
</evidence>
<protein>
    <submittedName>
        <fullName evidence="6">Multicopper oxidase family protein</fullName>
    </submittedName>
</protein>
<feature type="domain" description="Plastocyanin-like" evidence="5">
    <location>
        <begin position="87"/>
        <end position="200"/>
    </location>
</feature>
<reference evidence="6 7" key="1">
    <citation type="submission" date="2018-04" db="EMBL/GenBank/DDBJ databases">
        <title>Bacteria isolated from cave deposits of Manipur.</title>
        <authorList>
            <person name="Sahoo D."/>
            <person name="Sarangthem I."/>
            <person name="Nandeibam J."/>
        </authorList>
    </citation>
    <scope>NUCLEOTIDE SEQUENCE [LARGE SCALE GENOMIC DNA]</scope>
    <source>
        <strain evidence="7">mrc11</strain>
    </source>
</reference>
<feature type="domain" description="Plastocyanin-like" evidence="4">
    <location>
        <begin position="410"/>
        <end position="509"/>
    </location>
</feature>
<dbReference type="CDD" id="cd13889">
    <property type="entry name" value="CuRO_3_BOD"/>
    <property type="match status" value="1"/>
</dbReference>
<dbReference type="Pfam" id="PF07732">
    <property type="entry name" value="Cu-oxidase_3"/>
    <property type="match status" value="1"/>
</dbReference>
<evidence type="ECO:0000256" key="2">
    <source>
        <dbReference type="SAM" id="MobiDB-lite"/>
    </source>
</evidence>
<dbReference type="PROSITE" id="PS51318">
    <property type="entry name" value="TAT"/>
    <property type="match status" value="1"/>
</dbReference>
<name>A0A328HL34_ARTGO</name>
<feature type="region of interest" description="Disordered" evidence="2">
    <location>
        <begin position="525"/>
        <end position="569"/>
    </location>
</feature>
<dbReference type="InterPro" id="IPR008972">
    <property type="entry name" value="Cupredoxin"/>
</dbReference>
<dbReference type="Pfam" id="PF07731">
    <property type="entry name" value="Cu-oxidase_2"/>
    <property type="match status" value="1"/>
</dbReference>
<dbReference type="SUPFAM" id="SSF49503">
    <property type="entry name" value="Cupredoxins"/>
    <property type="match status" value="2"/>
</dbReference>
<dbReference type="Pfam" id="PF00394">
    <property type="entry name" value="Cu-oxidase"/>
    <property type="match status" value="1"/>
</dbReference>
<dbReference type="GO" id="GO:0016491">
    <property type="term" value="F:oxidoreductase activity"/>
    <property type="evidence" value="ECO:0007669"/>
    <property type="project" value="InterPro"/>
</dbReference>
<evidence type="ECO:0000259" key="4">
    <source>
        <dbReference type="Pfam" id="PF07731"/>
    </source>
</evidence>
<dbReference type="InterPro" id="IPR006311">
    <property type="entry name" value="TAT_signal"/>
</dbReference>
<dbReference type="Proteomes" id="UP000249166">
    <property type="component" value="Unassembled WGS sequence"/>
</dbReference>
<organism evidence="6 7">
    <name type="scientific">Arthrobacter globiformis</name>
    <dbReference type="NCBI Taxonomy" id="1665"/>
    <lineage>
        <taxon>Bacteria</taxon>
        <taxon>Bacillati</taxon>
        <taxon>Actinomycetota</taxon>
        <taxon>Actinomycetes</taxon>
        <taxon>Micrococcales</taxon>
        <taxon>Micrococcaceae</taxon>
        <taxon>Arthrobacter</taxon>
    </lineage>
</organism>
<dbReference type="GO" id="GO:0005507">
    <property type="term" value="F:copper ion binding"/>
    <property type="evidence" value="ECO:0007669"/>
    <property type="project" value="InterPro"/>
</dbReference>
<evidence type="ECO:0000256" key="1">
    <source>
        <dbReference type="ARBA" id="ARBA00010609"/>
    </source>
</evidence>
<gene>
    <name evidence="6" type="ORF">DBZ45_02585</name>
</gene>
<dbReference type="PANTHER" id="PTHR48267">
    <property type="entry name" value="CUPREDOXIN SUPERFAMILY PROTEIN"/>
    <property type="match status" value="1"/>
</dbReference>
<sequence length="676" mass="73420">MSVTRRQALQIGGVGIIGAFGLAVPLTSVSAKSASQLASRNMPKPYQRELAIPEVLEAKSTTVDADGRKTHLYQIEQKAGLANIVPGLRTPILGYNGTFPGPTIKVNQGERITLEMDNVLPLFHPQWGYRLDTSTHLHGSASLPQFDGYANDLTGRDYCKDYEYPNFQPARTLWYHDHAVHNTAQSVYSGLAGQYHLHDEVEGSILPQGDFDVPLTVSDAMFAANGALAYNDNTHSGLWGDVILVNGAPWPVMKVQRRIYRFRILNASIARSYRFSLSTGDPVTVVATDGGLMPSAQQVTSWRQAGAERYEVLIDFSKYPAGKRVELRNLSNKNNVDYDFTNRIMAFDVTNEAVDTSGPGARVLPTLLAGSTAMGLTTSQSVKTRHMRVKRENGAWTIGGMTWDEVVKSGYRKVLADPDLNDVEIWEIENSSGGWFHPVHIHLVDFQILSRNGKAPFPYERGPKDVVYVGEGETVRLLMKFEHHRGRYMIHCHNLPHEDHDMMAQFSVGIDTNDVDPNHPVEAVRPHPIGQTTPAQGTAEAPQTSTQPTEVAAPVTTTPATAPVAPQPAPAPVPVPAAVPAGQKDVVAITSSRHRLRKDMTFSGTSKYTGSTAATSASVVLYDVTPGRPSTRLATVKANALGAWTFTAKPGPTKQVTAVKAESSLGGTATASVRSS</sequence>
<dbReference type="AlphaFoldDB" id="A0A328HL34"/>
<dbReference type="InterPro" id="IPR011707">
    <property type="entry name" value="Cu-oxidase-like_N"/>
</dbReference>
<comment type="caution">
    <text evidence="6">The sequence shown here is derived from an EMBL/GenBank/DDBJ whole genome shotgun (WGS) entry which is preliminary data.</text>
</comment>
<dbReference type="InterPro" id="IPR001117">
    <property type="entry name" value="Cu-oxidase_2nd"/>
</dbReference>
<proteinExistence type="inferred from homology"/>
<dbReference type="EMBL" id="QLNP01000031">
    <property type="protein sequence ID" value="RAM38891.1"/>
    <property type="molecule type" value="Genomic_DNA"/>
</dbReference>
<dbReference type="Gene3D" id="2.60.40.420">
    <property type="entry name" value="Cupredoxins - blue copper proteins"/>
    <property type="match status" value="3"/>
</dbReference>
<evidence type="ECO:0000259" key="5">
    <source>
        <dbReference type="Pfam" id="PF07732"/>
    </source>
</evidence>
<feature type="compositionally biased region" description="Low complexity" evidence="2">
    <location>
        <begin position="546"/>
        <end position="564"/>
    </location>
</feature>